<evidence type="ECO:0000256" key="1">
    <source>
        <dbReference type="ARBA" id="ARBA00022490"/>
    </source>
</evidence>
<evidence type="ECO:0000256" key="2">
    <source>
        <dbReference type="ARBA" id="ARBA00022618"/>
    </source>
</evidence>
<protein>
    <submittedName>
        <fullName evidence="5">SMC-Scp complex subunit ScpB</fullName>
    </submittedName>
</protein>
<keyword evidence="6" id="KW-1185">Reference proteome</keyword>
<sequence>MPQSHITRHIEALIFSSVQSISVQEILLALNAAFEEEYIETQVFESLDLIKEKYSSDDFAIELVYLNKGYQFLTKKDYHETINQLQLHRSKKKLSQAAMETLAIIAYRQPITKLEIEQIRGVNSDYSVQRLLEKELISIDGKAETPGRPILYSTSSIFMDYFGLNNLNQLPQLKDIAKEENTVGENIE</sequence>
<dbReference type="Gene3D" id="1.10.10.10">
    <property type="entry name" value="Winged helix-like DNA-binding domain superfamily/Winged helix DNA-binding domain"/>
    <property type="match status" value="2"/>
</dbReference>
<organism evidence="5 6">
    <name type="scientific">Pedobacter chinensis</name>
    <dbReference type="NCBI Taxonomy" id="2282421"/>
    <lineage>
        <taxon>Bacteria</taxon>
        <taxon>Pseudomonadati</taxon>
        <taxon>Bacteroidota</taxon>
        <taxon>Sphingobacteriia</taxon>
        <taxon>Sphingobacteriales</taxon>
        <taxon>Sphingobacteriaceae</taxon>
        <taxon>Pedobacter</taxon>
    </lineage>
</organism>
<comment type="caution">
    <text evidence="5">The sequence shown here is derived from an EMBL/GenBank/DDBJ whole genome shotgun (WGS) entry which is preliminary data.</text>
</comment>
<dbReference type="Proteomes" id="UP000253961">
    <property type="component" value="Unassembled WGS sequence"/>
</dbReference>
<dbReference type="GO" id="GO:0051304">
    <property type="term" value="P:chromosome separation"/>
    <property type="evidence" value="ECO:0007669"/>
    <property type="project" value="InterPro"/>
</dbReference>
<gene>
    <name evidence="5" type="primary">scpB</name>
    <name evidence="5" type="ORF">DU508_04620</name>
</gene>
<accession>A0A369Q5M3</accession>
<name>A0A369Q5M3_9SPHI</name>
<dbReference type="AlphaFoldDB" id="A0A369Q5M3"/>
<dbReference type="PANTHER" id="PTHR34298">
    <property type="entry name" value="SEGREGATION AND CONDENSATION PROTEIN B"/>
    <property type="match status" value="1"/>
</dbReference>
<dbReference type="GO" id="GO:0051301">
    <property type="term" value="P:cell division"/>
    <property type="evidence" value="ECO:0007669"/>
    <property type="project" value="UniProtKB-KW"/>
</dbReference>
<dbReference type="RefSeq" id="WP_115401640.1">
    <property type="nucleotide sequence ID" value="NZ_QPKV01000002.1"/>
</dbReference>
<keyword evidence="4" id="KW-0131">Cell cycle</keyword>
<evidence type="ECO:0000313" key="5">
    <source>
        <dbReference type="EMBL" id="RDC58229.1"/>
    </source>
</evidence>
<dbReference type="EMBL" id="QPKV01000002">
    <property type="protein sequence ID" value="RDC58229.1"/>
    <property type="molecule type" value="Genomic_DNA"/>
</dbReference>
<dbReference type="SUPFAM" id="SSF46785">
    <property type="entry name" value="Winged helix' DNA-binding domain"/>
    <property type="match status" value="2"/>
</dbReference>
<dbReference type="InterPro" id="IPR036390">
    <property type="entry name" value="WH_DNA-bd_sf"/>
</dbReference>
<dbReference type="Pfam" id="PF04079">
    <property type="entry name" value="SMC_ScpB"/>
    <property type="match status" value="1"/>
</dbReference>
<dbReference type="OrthoDB" id="9806226at2"/>
<dbReference type="NCBIfam" id="TIGR00281">
    <property type="entry name" value="SMC-Scp complex subunit ScpB"/>
    <property type="match status" value="1"/>
</dbReference>
<dbReference type="PIRSF" id="PIRSF019345">
    <property type="entry name" value="ScpB"/>
    <property type="match status" value="1"/>
</dbReference>
<keyword evidence="3" id="KW-0159">Chromosome partition</keyword>
<keyword evidence="1" id="KW-0963">Cytoplasm</keyword>
<evidence type="ECO:0000256" key="4">
    <source>
        <dbReference type="ARBA" id="ARBA00023306"/>
    </source>
</evidence>
<reference evidence="5 6" key="1">
    <citation type="submission" date="2018-07" db="EMBL/GenBank/DDBJ databases">
        <title>Pedobacter sp. nov., isolated from soil.</title>
        <authorList>
            <person name="Zhou L.Y."/>
            <person name="Du Z.J."/>
        </authorList>
    </citation>
    <scope>NUCLEOTIDE SEQUENCE [LARGE SCALE GENOMIC DNA]</scope>
    <source>
        <strain evidence="5 6">JDX94</strain>
    </source>
</reference>
<dbReference type="PANTHER" id="PTHR34298:SF2">
    <property type="entry name" value="SEGREGATION AND CONDENSATION PROTEIN B"/>
    <property type="match status" value="1"/>
</dbReference>
<dbReference type="InterPro" id="IPR036388">
    <property type="entry name" value="WH-like_DNA-bd_sf"/>
</dbReference>
<evidence type="ECO:0000313" key="6">
    <source>
        <dbReference type="Proteomes" id="UP000253961"/>
    </source>
</evidence>
<dbReference type="InterPro" id="IPR005234">
    <property type="entry name" value="ScpB_csome_segregation"/>
</dbReference>
<keyword evidence="2" id="KW-0132">Cell division</keyword>
<proteinExistence type="predicted"/>
<evidence type="ECO:0000256" key="3">
    <source>
        <dbReference type="ARBA" id="ARBA00022829"/>
    </source>
</evidence>